<dbReference type="GO" id="GO:0046872">
    <property type="term" value="F:metal ion binding"/>
    <property type="evidence" value="ECO:0007669"/>
    <property type="project" value="UniProtKB-KW"/>
</dbReference>
<dbReference type="InterPro" id="IPR036409">
    <property type="entry name" value="Aldolase_II/adducin_N_sf"/>
</dbReference>
<keyword evidence="1" id="KW-0479">Metal-binding</keyword>
<evidence type="ECO:0000313" key="5">
    <source>
        <dbReference type="Proteomes" id="UP000657006"/>
    </source>
</evidence>
<dbReference type="SUPFAM" id="SSF53639">
    <property type="entry name" value="AraD/HMP-PK domain-like"/>
    <property type="match status" value="1"/>
</dbReference>
<comment type="caution">
    <text evidence="4">The sequence shown here is derived from an EMBL/GenBank/DDBJ whole genome shotgun (WGS) entry which is preliminary data.</text>
</comment>
<reference evidence="4" key="1">
    <citation type="submission" date="2020-08" db="EMBL/GenBank/DDBJ databases">
        <title>Genome public.</title>
        <authorList>
            <person name="Liu C."/>
            <person name="Sun Q."/>
        </authorList>
    </citation>
    <scope>NUCLEOTIDE SEQUENCE</scope>
    <source>
        <strain evidence="4">NSJ-32</strain>
    </source>
</reference>
<dbReference type="PANTHER" id="PTHR22789">
    <property type="entry name" value="FUCULOSE PHOSPHATE ALDOLASE"/>
    <property type="match status" value="1"/>
</dbReference>
<dbReference type="SMART" id="SM01007">
    <property type="entry name" value="Aldolase_II"/>
    <property type="match status" value="1"/>
</dbReference>
<dbReference type="GO" id="GO:0016832">
    <property type="term" value="F:aldehyde-lyase activity"/>
    <property type="evidence" value="ECO:0007669"/>
    <property type="project" value="TreeGrafter"/>
</dbReference>
<dbReference type="Pfam" id="PF00596">
    <property type="entry name" value="Aldolase_II"/>
    <property type="match status" value="1"/>
</dbReference>
<dbReference type="InterPro" id="IPR001303">
    <property type="entry name" value="Aldolase_II/adducin_N"/>
</dbReference>
<dbReference type="Proteomes" id="UP000657006">
    <property type="component" value="Unassembled WGS sequence"/>
</dbReference>
<evidence type="ECO:0000256" key="1">
    <source>
        <dbReference type="ARBA" id="ARBA00022723"/>
    </source>
</evidence>
<dbReference type="RefSeq" id="WP_177717312.1">
    <property type="nucleotide sequence ID" value="NZ_JACRSQ010000003.1"/>
</dbReference>
<gene>
    <name evidence="4" type="ORF">H8730_03630</name>
</gene>
<sequence length="272" mass="29663">MTGEYEVKKQILDIGRRIYQNGFVAANDGNISVKISDNEFLCTPTGVSKGFMTLDMICKVDGEGKVLSANGPYRPSSEIKMHLRVYKLRPDVKSVVHAHPPYATSFAIAGIPLTEPIMPEAVISLGCVPIAEYGTPSTDEIPDAVEKYLQHYDAVLLENHGALSYSDSLLNAYFKMESLEFYAKLMYISKQLGGPQELNDEQVQKLYEIRRKMGLSGKHPAELCASLNGPCKGCHSAGGSCSCGSGEKSSATAPTDDLVAEITKRILAEYQK</sequence>
<dbReference type="InterPro" id="IPR050197">
    <property type="entry name" value="Aldolase_class_II_sugar_metab"/>
</dbReference>
<dbReference type="GO" id="GO:0019323">
    <property type="term" value="P:pentose catabolic process"/>
    <property type="evidence" value="ECO:0007669"/>
    <property type="project" value="TreeGrafter"/>
</dbReference>
<keyword evidence="5" id="KW-1185">Reference proteome</keyword>
<evidence type="ECO:0000256" key="2">
    <source>
        <dbReference type="ARBA" id="ARBA00023239"/>
    </source>
</evidence>
<dbReference type="GO" id="GO:0005829">
    <property type="term" value="C:cytosol"/>
    <property type="evidence" value="ECO:0007669"/>
    <property type="project" value="TreeGrafter"/>
</dbReference>
<feature type="domain" description="Class II aldolase/adducin N-terminal" evidence="3">
    <location>
        <begin position="9"/>
        <end position="187"/>
    </location>
</feature>
<dbReference type="PANTHER" id="PTHR22789:SF0">
    <property type="entry name" value="3-OXO-TETRONATE 4-PHOSPHATE DECARBOXYLASE-RELATED"/>
    <property type="match status" value="1"/>
</dbReference>
<dbReference type="AlphaFoldDB" id="A0A926DSQ4"/>
<evidence type="ECO:0000259" key="3">
    <source>
        <dbReference type="SMART" id="SM01007"/>
    </source>
</evidence>
<accession>A0A926DSQ4</accession>
<dbReference type="EMBL" id="JACRSQ010000003">
    <property type="protein sequence ID" value="MBC8542639.1"/>
    <property type="molecule type" value="Genomic_DNA"/>
</dbReference>
<protein>
    <submittedName>
        <fullName evidence="4">Class II aldolase/adducin family protein</fullName>
    </submittedName>
</protein>
<name>A0A926DSQ4_9FIRM</name>
<evidence type="ECO:0000313" key="4">
    <source>
        <dbReference type="EMBL" id="MBC8542639.1"/>
    </source>
</evidence>
<organism evidence="4 5">
    <name type="scientific">Bianquea renquensis</name>
    <dbReference type="NCBI Taxonomy" id="2763661"/>
    <lineage>
        <taxon>Bacteria</taxon>
        <taxon>Bacillati</taxon>
        <taxon>Bacillota</taxon>
        <taxon>Clostridia</taxon>
        <taxon>Eubacteriales</taxon>
        <taxon>Bianqueaceae</taxon>
        <taxon>Bianquea</taxon>
    </lineage>
</organism>
<dbReference type="Gene3D" id="3.40.225.10">
    <property type="entry name" value="Class II aldolase/adducin N-terminal domain"/>
    <property type="match status" value="1"/>
</dbReference>
<proteinExistence type="predicted"/>
<keyword evidence="2" id="KW-0456">Lyase</keyword>